<accession>A0A1Z1MGC7</accession>
<keyword evidence="2" id="KW-0150">Chloroplast</keyword>
<evidence type="ECO:0000313" key="2">
    <source>
        <dbReference type="EMBL" id="ARW64875.1"/>
    </source>
</evidence>
<feature type="transmembrane region" description="Helical" evidence="1">
    <location>
        <begin position="31"/>
        <end position="49"/>
    </location>
</feature>
<dbReference type="RefSeq" id="YP_009395895.1">
    <property type="nucleotide sequence ID" value="NC_035279.1"/>
</dbReference>
<sequence length="50" mass="6562">MIIFCLINIIWVKYFYNYLYRLKFCICFIKYVYIFFIFRLFFHLCIFYLE</sequence>
<proteinExistence type="predicted"/>
<dbReference type="AlphaFoldDB" id="A0A1Z1MGC7"/>
<name>A0A1Z1MGC7_9FLOR</name>
<protein>
    <submittedName>
        <fullName evidence="2">Uncharacterized protein</fullName>
    </submittedName>
</protein>
<keyword evidence="1" id="KW-0812">Transmembrane</keyword>
<reference evidence="2" key="1">
    <citation type="journal article" date="2017" name="J. Phycol.">
        <title>Analysis of chloroplast genomes and a supermatrix inform reclassification of the Rhodomelaceae (Rhodophyta).</title>
        <authorList>
            <person name="Diaz-Tapia P."/>
            <person name="Maggs C.A."/>
            <person name="West J.A."/>
            <person name="Verbruggen H."/>
        </authorList>
    </citation>
    <scope>NUCLEOTIDE SEQUENCE</scope>
    <source>
        <strain evidence="2">PD852</strain>
    </source>
</reference>
<geneLocation type="chloroplast" evidence="2"/>
<gene>
    <name evidence="2" type="primary">orf50</name>
</gene>
<keyword evidence="2" id="KW-0934">Plastid</keyword>
<dbReference type="EMBL" id="MF101434">
    <property type="protein sequence ID" value="ARW64875.1"/>
    <property type="molecule type" value="Genomic_DNA"/>
</dbReference>
<keyword evidence="1" id="KW-0472">Membrane</keyword>
<dbReference type="GeneID" id="33357997"/>
<keyword evidence="1" id="KW-1133">Transmembrane helix</keyword>
<evidence type="ECO:0000256" key="1">
    <source>
        <dbReference type="SAM" id="Phobius"/>
    </source>
</evidence>
<organism evidence="2">
    <name type="scientific">Herposiphonia versicolor</name>
    <dbReference type="NCBI Taxonomy" id="2007163"/>
    <lineage>
        <taxon>Eukaryota</taxon>
        <taxon>Rhodophyta</taxon>
        <taxon>Florideophyceae</taxon>
        <taxon>Rhodymeniophycidae</taxon>
        <taxon>Ceramiales</taxon>
        <taxon>Rhodomelaceae</taxon>
        <taxon>Herposiphonieae</taxon>
        <taxon>Herposiphonia</taxon>
    </lineage>
</organism>